<comment type="similarity">
    <text evidence="8 9">Belongs to the TRAP transporter small permease family.</text>
</comment>
<comment type="function">
    <text evidence="9">Part of the tripartite ATP-independent periplasmic (TRAP) transport system.</text>
</comment>
<evidence type="ECO:0000256" key="8">
    <source>
        <dbReference type="ARBA" id="ARBA00038436"/>
    </source>
</evidence>
<name>A0A238JA21_9RHOB</name>
<evidence type="ECO:0000313" key="11">
    <source>
        <dbReference type="EMBL" id="SMX27225.1"/>
    </source>
</evidence>
<dbReference type="EMBL" id="FXXP01000001">
    <property type="protein sequence ID" value="SMX27225.1"/>
    <property type="molecule type" value="Genomic_DNA"/>
</dbReference>
<feature type="domain" description="Tripartite ATP-independent periplasmic transporters DctQ component" evidence="10">
    <location>
        <begin position="25"/>
        <end position="146"/>
    </location>
</feature>
<keyword evidence="3" id="KW-1003">Cell membrane</keyword>
<dbReference type="GO" id="GO:0015740">
    <property type="term" value="P:C4-dicarboxylate transport"/>
    <property type="evidence" value="ECO:0007669"/>
    <property type="project" value="TreeGrafter"/>
</dbReference>
<evidence type="ECO:0000256" key="4">
    <source>
        <dbReference type="ARBA" id="ARBA00022519"/>
    </source>
</evidence>
<dbReference type="PANTHER" id="PTHR35011:SF10">
    <property type="entry name" value="TRAP TRANSPORTER SMALL PERMEASE PROTEIN"/>
    <property type="match status" value="1"/>
</dbReference>
<dbReference type="Proteomes" id="UP000225972">
    <property type="component" value="Unassembled WGS sequence"/>
</dbReference>
<organism evidence="11 12">
    <name type="scientific">Pelagimonas phthalicica</name>
    <dbReference type="NCBI Taxonomy" id="1037362"/>
    <lineage>
        <taxon>Bacteria</taxon>
        <taxon>Pseudomonadati</taxon>
        <taxon>Pseudomonadota</taxon>
        <taxon>Alphaproteobacteria</taxon>
        <taxon>Rhodobacterales</taxon>
        <taxon>Roseobacteraceae</taxon>
        <taxon>Pelagimonas</taxon>
    </lineage>
</organism>
<dbReference type="Pfam" id="PF04290">
    <property type="entry name" value="DctQ"/>
    <property type="match status" value="1"/>
</dbReference>
<keyword evidence="4 9" id="KW-0997">Cell inner membrane</keyword>
<dbReference type="InterPro" id="IPR007387">
    <property type="entry name" value="TRAP_DctQ"/>
</dbReference>
<comment type="subunit">
    <text evidence="9">The complex comprises the extracytoplasmic solute receptor protein and the two transmembrane proteins.</text>
</comment>
<feature type="transmembrane region" description="Helical" evidence="9">
    <location>
        <begin position="48"/>
        <end position="66"/>
    </location>
</feature>
<keyword evidence="6 9" id="KW-1133">Transmembrane helix</keyword>
<keyword evidence="5 9" id="KW-0812">Transmembrane</keyword>
<dbReference type="InterPro" id="IPR055348">
    <property type="entry name" value="DctQ"/>
</dbReference>
<dbReference type="PANTHER" id="PTHR35011">
    <property type="entry name" value="2,3-DIKETO-L-GULONATE TRAP TRANSPORTER SMALL PERMEASE PROTEIN YIAM"/>
    <property type="match status" value="1"/>
</dbReference>
<keyword evidence="2 9" id="KW-0813">Transport</keyword>
<evidence type="ECO:0000256" key="1">
    <source>
        <dbReference type="ARBA" id="ARBA00004429"/>
    </source>
</evidence>
<keyword evidence="7 9" id="KW-0472">Membrane</keyword>
<dbReference type="OrthoDB" id="4964541at2"/>
<reference evidence="12" key="1">
    <citation type="submission" date="2017-05" db="EMBL/GenBank/DDBJ databases">
        <authorList>
            <person name="Rodrigo-Torres L."/>
            <person name="Arahal R. D."/>
            <person name="Lucena T."/>
        </authorList>
    </citation>
    <scope>NUCLEOTIDE SEQUENCE [LARGE SCALE GENOMIC DNA]</scope>
    <source>
        <strain evidence="12">CECT 8649</strain>
    </source>
</reference>
<evidence type="ECO:0000256" key="2">
    <source>
        <dbReference type="ARBA" id="ARBA00022448"/>
    </source>
</evidence>
<dbReference type="GO" id="GO:0022857">
    <property type="term" value="F:transmembrane transporter activity"/>
    <property type="evidence" value="ECO:0007669"/>
    <property type="project" value="UniProtKB-UniRule"/>
</dbReference>
<evidence type="ECO:0000256" key="6">
    <source>
        <dbReference type="ARBA" id="ARBA00022989"/>
    </source>
</evidence>
<evidence type="ECO:0000256" key="3">
    <source>
        <dbReference type="ARBA" id="ARBA00022475"/>
    </source>
</evidence>
<feature type="transmembrane region" description="Helical" evidence="9">
    <location>
        <begin position="87"/>
        <end position="108"/>
    </location>
</feature>
<feature type="transmembrane region" description="Helical" evidence="9">
    <location>
        <begin position="12"/>
        <end position="36"/>
    </location>
</feature>
<accession>A0A238JA21</accession>
<keyword evidence="12" id="KW-1185">Reference proteome</keyword>
<evidence type="ECO:0000259" key="10">
    <source>
        <dbReference type="Pfam" id="PF04290"/>
    </source>
</evidence>
<evidence type="ECO:0000313" key="12">
    <source>
        <dbReference type="Proteomes" id="UP000225972"/>
    </source>
</evidence>
<gene>
    <name evidence="11" type="ORF">TRP8649_01327</name>
</gene>
<dbReference type="GO" id="GO:0005886">
    <property type="term" value="C:plasma membrane"/>
    <property type="evidence" value="ECO:0007669"/>
    <property type="project" value="UniProtKB-SubCell"/>
</dbReference>
<dbReference type="AlphaFoldDB" id="A0A238JA21"/>
<sequence>MLAALQKWLARLTLGVSSLLVAWVTGFILYGVGARYFFGSSPIWFDELARYSIIGAAMIGVGAVWVEGAHMRVSILEKRVAPPLRRVIITYQWVLTVALAGAMTWFSYEYVGKVGFFKTPGLQISRSWPVAIMPLGFGLLFLLALLNGPKAMRDQVVEGDQ</sequence>
<evidence type="ECO:0000256" key="7">
    <source>
        <dbReference type="ARBA" id="ARBA00023136"/>
    </source>
</evidence>
<proteinExistence type="inferred from homology"/>
<feature type="transmembrane region" description="Helical" evidence="9">
    <location>
        <begin position="128"/>
        <end position="146"/>
    </location>
</feature>
<comment type="subcellular location">
    <subcellularLocation>
        <location evidence="1 9">Cell inner membrane</location>
        <topology evidence="1 9">Multi-pass membrane protein</topology>
    </subcellularLocation>
</comment>
<protein>
    <recommendedName>
        <fullName evidence="9">TRAP transporter small permease protein</fullName>
    </recommendedName>
</protein>
<evidence type="ECO:0000256" key="5">
    <source>
        <dbReference type="ARBA" id="ARBA00022692"/>
    </source>
</evidence>
<evidence type="ECO:0000256" key="9">
    <source>
        <dbReference type="RuleBase" id="RU369079"/>
    </source>
</evidence>